<dbReference type="AlphaFoldDB" id="A0AAX1UJQ4"/>
<dbReference type="InterPro" id="IPR000182">
    <property type="entry name" value="GNAT_dom"/>
</dbReference>
<dbReference type="InterPro" id="IPR050832">
    <property type="entry name" value="Bact_Acetyltransf"/>
</dbReference>
<dbReference type="RefSeq" id="WP_119000567.1">
    <property type="nucleotide sequence ID" value="NZ_QWGP01000016.1"/>
</dbReference>
<feature type="domain" description="N-acetyltransferase" evidence="3">
    <location>
        <begin position="5"/>
        <end position="173"/>
    </location>
</feature>
<dbReference type="CDD" id="cd04301">
    <property type="entry name" value="NAT_SF"/>
    <property type="match status" value="1"/>
</dbReference>
<keyword evidence="2" id="KW-0012">Acyltransferase</keyword>
<name>A0AAX1UJQ4_CERSP</name>
<protein>
    <submittedName>
        <fullName evidence="4">GNAT family N-acetyltransferase</fullName>
    </submittedName>
</protein>
<reference evidence="4 5" key="1">
    <citation type="submission" date="2018-08" db="EMBL/GenBank/DDBJ databases">
        <title>Draft genome sequence of Rhodobacter sphaeroides FY.</title>
        <authorList>
            <person name="Rayyan A."/>
            <person name="Meyer T.E."/>
            <person name="Kyndt J.A."/>
        </authorList>
    </citation>
    <scope>NUCLEOTIDE SEQUENCE [LARGE SCALE GENOMIC DNA]</scope>
    <source>
        <strain evidence="4 5">FY</strain>
    </source>
</reference>
<evidence type="ECO:0000256" key="1">
    <source>
        <dbReference type="ARBA" id="ARBA00022679"/>
    </source>
</evidence>
<sequence length="173" mass="18832">MVNVRTIRRLSAADAPRLADLMTAYRRAMSGPEEAMTPEQATPLIERSVAEPDLLLLGADHGGALAGFALAFDLPEIISGSRAGQLDDLFVMPEARGSGLARALIRQLTEIGTARGWTHLRWLVPQENATAIHLNRSIAEPAPWDSFRIDLSRCADEGPSARNRRPAASVEKR</sequence>
<dbReference type="SUPFAM" id="SSF55729">
    <property type="entry name" value="Acyl-CoA N-acyltransferases (Nat)"/>
    <property type="match status" value="1"/>
</dbReference>
<dbReference type="InterPro" id="IPR016181">
    <property type="entry name" value="Acyl_CoA_acyltransferase"/>
</dbReference>
<proteinExistence type="predicted"/>
<dbReference type="PANTHER" id="PTHR43877">
    <property type="entry name" value="AMINOALKYLPHOSPHONATE N-ACETYLTRANSFERASE-RELATED-RELATED"/>
    <property type="match status" value="1"/>
</dbReference>
<gene>
    <name evidence="4" type="ORF">D1114_14410</name>
</gene>
<dbReference type="Proteomes" id="UP000266305">
    <property type="component" value="Unassembled WGS sequence"/>
</dbReference>
<dbReference type="Gene3D" id="3.40.630.30">
    <property type="match status" value="1"/>
</dbReference>
<accession>A0AAX1UJQ4</accession>
<evidence type="ECO:0000259" key="3">
    <source>
        <dbReference type="PROSITE" id="PS51186"/>
    </source>
</evidence>
<evidence type="ECO:0000313" key="4">
    <source>
        <dbReference type="EMBL" id="RHZ93704.1"/>
    </source>
</evidence>
<dbReference type="PROSITE" id="PS51186">
    <property type="entry name" value="GNAT"/>
    <property type="match status" value="1"/>
</dbReference>
<evidence type="ECO:0000256" key="2">
    <source>
        <dbReference type="ARBA" id="ARBA00023315"/>
    </source>
</evidence>
<keyword evidence="1" id="KW-0808">Transferase</keyword>
<organism evidence="4 5">
    <name type="scientific">Cereibacter sphaeroides</name>
    <name type="common">Rhodobacter sphaeroides</name>
    <dbReference type="NCBI Taxonomy" id="1063"/>
    <lineage>
        <taxon>Bacteria</taxon>
        <taxon>Pseudomonadati</taxon>
        <taxon>Pseudomonadota</taxon>
        <taxon>Alphaproteobacteria</taxon>
        <taxon>Rhodobacterales</taxon>
        <taxon>Paracoccaceae</taxon>
        <taxon>Cereibacter</taxon>
    </lineage>
</organism>
<dbReference type="EMBL" id="QWGP01000016">
    <property type="protein sequence ID" value="RHZ93704.1"/>
    <property type="molecule type" value="Genomic_DNA"/>
</dbReference>
<dbReference type="GO" id="GO:0016747">
    <property type="term" value="F:acyltransferase activity, transferring groups other than amino-acyl groups"/>
    <property type="evidence" value="ECO:0007669"/>
    <property type="project" value="InterPro"/>
</dbReference>
<evidence type="ECO:0000313" key="5">
    <source>
        <dbReference type="Proteomes" id="UP000266305"/>
    </source>
</evidence>
<comment type="caution">
    <text evidence="4">The sequence shown here is derived from an EMBL/GenBank/DDBJ whole genome shotgun (WGS) entry which is preliminary data.</text>
</comment>
<dbReference type="Pfam" id="PF00583">
    <property type="entry name" value="Acetyltransf_1"/>
    <property type="match status" value="1"/>
</dbReference>